<keyword evidence="3" id="KW-1185">Reference proteome</keyword>
<name>A0A5C6RQV9_9FLAO</name>
<evidence type="ECO:0000256" key="1">
    <source>
        <dbReference type="SAM" id="SignalP"/>
    </source>
</evidence>
<protein>
    <submittedName>
        <fullName evidence="2">Uncharacterized protein</fullName>
    </submittedName>
</protein>
<keyword evidence="1" id="KW-0732">Signal</keyword>
<accession>A0A5C6RQV9</accession>
<sequence length="573" mass="65990">MKYIFLTTLIFSFYSLFAQSDSINDVNSELNFYTKDLSDKLIMPYLTLVDMDGGDFFDHGVGNRIQMELANYNGILVNEKSLIIEENKEDDNYKSMKFYTGGPNKQKYLSKYVINNLNAKSTLAELLGRNEDGGFDIDKLNAFSDKIIHKKGINKNEDFAYDRTVDEVGVALMLNTYFLVKIDGKLFIFRINIERKNLTSYAQEYWFENSENKNNLNAKYDSLKIPVEYIDMVPLNFISNNNVQKNGPRYAQKVVNTLINNNIWFKDLSKEEGEKIISINDDKTEISLDELLKGAYRTLTQRKTPSRTSYYYLTDIVENKQGKLENKIVGKLLVRPQTKEARQIGGRKIHKEMKIIQTSNYFNLSIGYNPFIDVTSNGINYEIGIPIRRSRKGFTNLEFIFAYTKSFTKRIDAGNLVFDYNYYPEINTGSKYRAGTGVRKNINGVRSYKFWSFTLFGISAKAYLSNRGNFFIKYNISFGMFGNNVTTNMFKTETGSGTVGGFFKNSIGLHHYLNHRVNFFIRPTLTSRSHINQYINVSESEISRKAGGWNDEFRNIGNSKLTGSILFGFNFDI</sequence>
<reference evidence="2 3" key="1">
    <citation type="submission" date="2019-08" db="EMBL/GenBank/DDBJ databases">
        <title>Genome of Vicingus serpentipes NCIMB 15042.</title>
        <authorList>
            <person name="Bowman J.P."/>
        </authorList>
    </citation>
    <scope>NUCLEOTIDE SEQUENCE [LARGE SCALE GENOMIC DNA]</scope>
    <source>
        <strain evidence="2 3">NCIMB 15042</strain>
    </source>
</reference>
<organism evidence="2 3">
    <name type="scientific">Vicingus serpentipes</name>
    <dbReference type="NCBI Taxonomy" id="1926625"/>
    <lineage>
        <taxon>Bacteria</taxon>
        <taxon>Pseudomonadati</taxon>
        <taxon>Bacteroidota</taxon>
        <taxon>Flavobacteriia</taxon>
        <taxon>Flavobacteriales</taxon>
        <taxon>Vicingaceae</taxon>
        <taxon>Vicingus</taxon>
    </lineage>
</organism>
<evidence type="ECO:0000313" key="2">
    <source>
        <dbReference type="EMBL" id="TXB64658.1"/>
    </source>
</evidence>
<evidence type="ECO:0000313" key="3">
    <source>
        <dbReference type="Proteomes" id="UP000321721"/>
    </source>
</evidence>
<dbReference type="EMBL" id="VOOS01000004">
    <property type="protein sequence ID" value="TXB64658.1"/>
    <property type="molecule type" value="Genomic_DNA"/>
</dbReference>
<dbReference type="Proteomes" id="UP000321721">
    <property type="component" value="Unassembled WGS sequence"/>
</dbReference>
<gene>
    <name evidence="2" type="ORF">FRY74_09410</name>
</gene>
<feature type="signal peptide" evidence="1">
    <location>
        <begin position="1"/>
        <end position="18"/>
    </location>
</feature>
<dbReference type="AlphaFoldDB" id="A0A5C6RQV9"/>
<dbReference type="RefSeq" id="WP_147100846.1">
    <property type="nucleotide sequence ID" value="NZ_VOOS01000004.1"/>
</dbReference>
<proteinExistence type="predicted"/>
<comment type="caution">
    <text evidence="2">The sequence shown here is derived from an EMBL/GenBank/DDBJ whole genome shotgun (WGS) entry which is preliminary data.</text>
</comment>
<feature type="chain" id="PRO_5022665117" evidence="1">
    <location>
        <begin position="19"/>
        <end position="573"/>
    </location>
</feature>